<feature type="region of interest" description="Disordered" evidence="1">
    <location>
        <begin position="1"/>
        <end position="41"/>
    </location>
</feature>
<feature type="region of interest" description="Disordered" evidence="1">
    <location>
        <begin position="51"/>
        <end position="70"/>
    </location>
</feature>
<accession>A0ABM8T6F8</accession>
<reference evidence="2 3" key="1">
    <citation type="submission" date="2021-02" db="EMBL/GenBank/DDBJ databases">
        <authorList>
            <person name="Vanwijnsberghe S."/>
        </authorList>
    </citation>
    <scope>NUCLEOTIDE SEQUENCE [LARGE SCALE GENOMIC DNA]</scope>
    <source>
        <strain evidence="2 3">R-69776</strain>
    </source>
</reference>
<gene>
    <name evidence="2" type="ORF">R69776_08066</name>
</gene>
<evidence type="ECO:0000313" key="2">
    <source>
        <dbReference type="EMBL" id="CAE6862200.1"/>
    </source>
</evidence>
<name>A0ABM8T6F8_9BURK</name>
<feature type="region of interest" description="Disordered" evidence="1">
    <location>
        <begin position="164"/>
        <end position="184"/>
    </location>
</feature>
<organism evidence="2 3">
    <name type="scientific">Paraburkholderia nemoris</name>
    <dbReference type="NCBI Taxonomy" id="2793076"/>
    <lineage>
        <taxon>Bacteria</taxon>
        <taxon>Pseudomonadati</taxon>
        <taxon>Pseudomonadota</taxon>
        <taxon>Betaproteobacteria</taxon>
        <taxon>Burkholderiales</taxon>
        <taxon>Burkholderiaceae</taxon>
        <taxon>Paraburkholderia</taxon>
    </lineage>
</organism>
<sequence length="548" mass="59292">MKTLAPLTRRPTEPSDRAPAPPESHAIGPSRALSSRDSSLNRLHTLKKDAATQPGAAPHGLQSKPPVAAPLSRNARRKLADWFGLNKTGLTPLALNRMPDAYAIEAAGNATAGSTYTYDGLLAHDLLNLAGAGLSAAAGSALAKRYSARLEIMLQAEVDAIKKASAQQQQGRRSGRPSLKPANDNERARYPALDAHYREADPAFIGDLLVTRDRNGQWQYDKQKLLRIAHDDSHPRVRHARDVLTLIYIGRHRGTHWRNDGSYHAVISALGSAASTLMIAGTHGAALPVVAAGYAVASAREMLFLRKPLVEERQKLRDAKAELMTRMVKHRLNGFDKNGAEHFEAANRRPSASGQPLDAPAYGLPLEAKAGIVAVAFADAEKKVANRNVGRWIPGALIDHRKSTAAKDEERSIVVNHALDIMRNELTRLERRSASVLTELHAIALDPDLSLSSHVRKLKVYINAHPGLQAIHALLTDIGMRTGEALEVMARLVELQLTASGRADNSNPLLADAVRLANLTGQPQFKRATPATLGTAINEALSRRLVLG</sequence>
<evidence type="ECO:0000313" key="3">
    <source>
        <dbReference type="Proteomes" id="UP000673821"/>
    </source>
</evidence>
<evidence type="ECO:0008006" key="4">
    <source>
        <dbReference type="Google" id="ProtNLM"/>
    </source>
</evidence>
<comment type="caution">
    <text evidence="2">The sequence shown here is derived from an EMBL/GenBank/DDBJ whole genome shotgun (WGS) entry which is preliminary data.</text>
</comment>
<dbReference type="EMBL" id="CAJNBH010000057">
    <property type="protein sequence ID" value="CAE6862200.1"/>
    <property type="molecule type" value="Genomic_DNA"/>
</dbReference>
<evidence type="ECO:0000256" key="1">
    <source>
        <dbReference type="SAM" id="MobiDB-lite"/>
    </source>
</evidence>
<dbReference type="RefSeq" id="WP_054043469.1">
    <property type="nucleotide sequence ID" value="NZ_CAJNAW010000055.1"/>
</dbReference>
<protein>
    <recommendedName>
        <fullName evidence="4">Transcriptional regulator</fullName>
    </recommendedName>
</protein>
<proteinExistence type="predicted"/>
<dbReference type="Proteomes" id="UP000673821">
    <property type="component" value="Unassembled WGS sequence"/>
</dbReference>
<keyword evidence="3" id="KW-1185">Reference proteome</keyword>
<feature type="compositionally biased region" description="Polar residues" evidence="1">
    <location>
        <begin position="32"/>
        <end position="41"/>
    </location>
</feature>